<accession>A0A4R3R9D7</accession>
<evidence type="ECO:0000256" key="1">
    <source>
        <dbReference type="SAM" id="Phobius"/>
    </source>
</evidence>
<feature type="transmembrane region" description="Helical" evidence="1">
    <location>
        <begin position="159"/>
        <end position="176"/>
    </location>
</feature>
<keyword evidence="3" id="KW-1185">Reference proteome</keyword>
<evidence type="ECO:0000313" key="2">
    <source>
        <dbReference type="EMBL" id="TCU30539.1"/>
    </source>
</evidence>
<dbReference type="EMBL" id="SMBJ01000001">
    <property type="protein sequence ID" value="TCU30539.1"/>
    <property type="molecule type" value="Genomic_DNA"/>
</dbReference>
<keyword evidence="1" id="KW-1133">Transmembrane helix</keyword>
<dbReference type="Proteomes" id="UP000295547">
    <property type="component" value="Unassembled WGS sequence"/>
</dbReference>
<comment type="caution">
    <text evidence="2">The sequence shown here is derived from an EMBL/GenBank/DDBJ whole genome shotgun (WGS) entry which is preliminary data.</text>
</comment>
<evidence type="ECO:0000313" key="3">
    <source>
        <dbReference type="Proteomes" id="UP000295547"/>
    </source>
</evidence>
<sequence length="186" mass="20022">MSEFLIDIAGMGPVAVSLGIWASVALAAALGFSRFRDEPGIDLHRHRHEGAGIGEEACTFHRFDRVRCLGGPRLRNPRNGTDDAGGLVALGYLVPAAVLLGVGTYVNGACMFGSVWAYRKWRNRISHSRFSASMRSNTSNPCLICFHISHRQVLPSLEAALIALALLAIVALRLGVSRRPSQISGS</sequence>
<proteinExistence type="predicted"/>
<keyword evidence="1" id="KW-0472">Membrane</keyword>
<protein>
    <recommendedName>
        <fullName evidence="4">Sulphur transport domain-containing protein</fullName>
    </recommendedName>
</protein>
<gene>
    <name evidence="2" type="ORF">EV130_101110</name>
</gene>
<keyword evidence="1" id="KW-0812">Transmembrane</keyword>
<dbReference type="AlphaFoldDB" id="A0A4R3R9D7"/>
<evidence type="ECO:0008006" key="4">
    <source>
        <dbReference type="Google" id="ProtNLM"/>
    </source>
</evidence>
<feature type="transmembrane region" description="Helical" evidence="1">
    <location>
        <begin position="12"/>
        <end position="32"/>
    </location>
</feature>
<feature type="transmembrane region" description="Helical" evidence="1">
    <location>
        <begin position="84"/>
        <end position="106"/>
    </location>
</feature>
<organism evidence="2 3">
    <name type="scientific">Rhizobium azibense</name>
    <dbReference type="NCBI Taxonomy" id="1136135"/>
    <lineage>
        <taxon>Bacteria</taxon>
        <taxon>Pseudomonadati</taxon>
        <taxon>Pseudomonadota</taxon>
        <taxon>Alphaproteobacteria</taxon>
        <taxon>Hyphomicrobiales</taxon>
        <taxon>Rhizobiaceae</taxon>
        <taxon>Rhizobium/Agrobacterium group</taxon>
        <taxon>Rhizobium</taxon>
    </lineage>
</organism>
<name>A0A4R3R9D7_9HYPH</name>
<reference evidence="2 3" key="1">
    <citation type="submission" date="2019-03" db="EMBL/GenBank/DDBJ databases">
        <title>Genomic Encyclopedia of Type Strains, Phase IV (KMG-V): Genome sequencing to study the core and pangenomes of soil and plant-associated prokaryotes.</title>
        <authorList>
            <person name="Whitman W."/>
        </authorList>
    </citation>
    <scope>NUCLEOTIDE SEQUENCE [LARGE SCALE GENOMIC DNA]</scope>
    <source>
        <strain evidence="2 3">Gr42</strain>
    </source>
</reference>